<feature type="region of interest" description="Disordered" evidence="1">
    <location>
        <begin position="1"/>
        <end position="27"/>
    </location>
</feature>
<evidence type="ECO:0000313" key="2">
    <source>
        <dbReference type="EMBL" id="GFY78087.1"/>
    </source>
</evidence>
<evidence type="ECO:0000313" key="3">
    <source>
        <dbReference type="Proteomes" id="UP000886998"/>
    </source>
</evidence>
<dbReference type="AlphaFoldDB" id="A0A8X6YUF1"/>
<keyword evidence="3" id="KW-1185">Reference proteome</keyword>
<reference evidence="2" key="1">
    <citation type="submission" date="2020-08" db="EMBL/GenBank/DDBJ databases">
        <title>Multicomponent nature underlies the extraordinary mechanical properties of spider dragline silk.</title>
        <authorList>
            <person name="Kono N."/>
            <person name="Nakamura H."/>
            <person name="Mori M."/>
            <person name="Yoshida Y."/>
            <person name="Ohtoshi R."/>
            <person name="Malay A.D."/>
            <person name="Moran D.A.P."/>
            <person name="Tomita M."/>
            <person name="Numata K."/>
            <person name="Arakawa K."/>
        </authorList>
    </citation>
    <scope>NUCLEOTIDE SEQUENCE</scope>
</reference>
<sequence>PPRNKGKKLPPTAIKNASTTDKDSKLLGNDSKMDIAWILETSHAR</sequence>
<dbReference type="OrthoDB" id="10584386at2759"/>
<gene>
    <name evidence="2" type="ORF">TNIN_490041</name>
</gene>
<feature type="non-terminal residue" evidence="2">
    <location>
        <position position="1"/>
    </location>
</feature>
<accession>A0A8X6YUF1</accession>
<comment type="caution">
    <text evidence="2">The sequence shown here is derived from an EMBL/GenBank/DDBJ whole genome shotgun (WGS) entry which is preliminary data.</text>
</comment>
<dbReference type="Proteomes" id="UP000886998">
    <property type="component" value="Unassembled WGS sequence"/>
</dbReference>
<organism evidence="2 3">
    <name type="scientific">Trichonephila inaurata madagascariensis</name>
    <dbReference type="NCBI Taxonomy" id="2747483"/>
    <lineage>
        <taxon>Eukaryota</taxon>
        <taxon>Metazoa</taxon>
        <taxon>Ecdysozoa</taxon>
        <taxon>Arthropoda</taxon>
        <taxon>Chelicerata</taxon>
        <taxon>Arachnida</taxon>
        <taxon>Araneae</taxon>
        <taxon>Araneomorphae</taxon>
        <taxon>Entelegynae</taxon>
        <taxon>Araneoidea</taxon>
        <taxon>Nephilidae</taxon>
        <taxon>Trichonephila</taxon>
        <taxon>Trichonephila inaurata</taxon>
    </lineage>
</organism>
<proteinExistence type="predicted"/>
<dbReference type="EMBL" id="BMAV01022817">
    <property type="protein sequence ID" value="GFY78087.1"/>
    <property type="molecule type" value="Genomic_DNA"/>
</dbReference>
<protein>
    <submittedName>
        <fullName evidence="2">Uncharacterized protein</fullName>
    </submittedName>
</protein>
<name>A0A8X6YUF1_9ARAC</name>
<evidence type="ECO:0000256" key="1">
    <source>
        <dbReference type="SAM" id="MobiDB-lite"/>
    </source>
</evidence>